<evidence type="ECO:0000313" key="3">
    <source>
        <dbReference type="EMBL" id="QHX44575.1"/>
    </source>
</evidence>
<dbReference type="GO" id="GO:0008652">
    <property type="term" value="P:amino acid biosynthetic process"/>
    <property type="evidence" value="ECO:0007669"/>
    <property type="project" value="UniProtKB-KW"/>
</dbReference>
<dbReference type="EMBL" id="CP048020">
    <property type="protein sequence ID" value="QHX44575.1"/>
    <property type="molecule type" value="Genomic_DNA"/>
</dbReference>
<dbReference type="PANTHER" id="PTHR21087:SF16">
    <property type="entry name" value="SHIKIMATE KINASE 1, CHLOROPLASTIC"/>
    <property type="match status" value="1"/>
</dbReference>
<name>A0A6P1Y4Y3_9SPIR</name>
<dbReference type="AlphaFoldDB" id="A0A6P1Y4Y3"/>
<dbReference type="PANTHER" id="PTHR21087">
    <property type="entry name" value="SHIKIMATE KINASE"/>
    <property type="match status" value="1"/>
</dbReference>
<dbReference type="InterPro" id="IPR027417">
    <property type="entry name" value="P-loop_NTPase"/>
</dbReference>
<evidence type="ECO:0000256" key="2">
    <source>
        <dbReference type="ARBA" id="ARBA00023141"/>
    </source>
</evidence>
<keyword evidence="2" id="KW-0057">Aromatic amino acid biosynthesis</keyword>
<proteinExistence type="predicted"/>
<dbReference type="KEGG" id="trz:GWP43_11750"/>
<evidence type="ECO:0000313" key="4">
    <source>
        <dbReference type="Proteomes" id="UP000464374"/>
    </source>
</evidence>
<gene>
    <name evidence="3" type="ORF">GWP43_11750</name>
</gene>
<keyword evidence="3" id="KW-0808">Transferase</keyword>
<dbReference type="Pfam" id="PF01202">
    <property type="entry name" value="SKI"/>
    <property type="match status" value="2"/>
</dbReference>
<sequence>MILLGLSRSGKTSVGRLLAKRLGCSFYDTDELIRIRTGLTPRELCRQGGVSALHAAEAAALRECCALHDCGGDVFAAEPLRHSTPLPLPTDGSAENRQGAAVENCAVIAAGGGICDNMEASAIVAAIPLRVFLYATEAALFERLTHDALQTGYYPAFLRFLPVAQKAEARHLFTELYTRRTELYRRNCNLIIDTAGLDCVAAAQKIAEQSSHFPRT</sequence>
<protein>
    <submittedName>
        <fullName evidence="3">Shikimate kinase</fullName>
    </submittedName>
</protein>
<dbReference type="GO" id="GO:0009073">
    <property type="term" value="P:aromatic amino acid family biosynthetic process"/>
    <property type="evidence" value="ECO:0007669"/>
    <property type="project" value="UniProtKB-KW"/>
</dbReference>
<dbReference type="Proteomes" id="UP000464374">
    <property type="component" value="Chromosome"/>
</dbReference>
<keyword evidence="1" id="KW-0028">Amino-acid biosynthesis</keyword>
<dbReference type="GO" id="GO:0005829">
    <property type="term" value="C:cytosol"/>
    <property type="evidence" value="ECO:0007669"/>
    <property type="project" value="TreeGrafter"/>
</dbReference>
<reference evidence="3 4" key="1">
    <citation type="submission" date="2020-01" db="EMBL/GenBank/DDBJ databases">
        <title>Complete genome sequence of a human oral phylogroup 1 Treponema sp. strain ATCC 700766, originally isolated from periodontitis dental plaque.</title>
        <authorList>
            <person name="Chan Y."/>
            <person name="Huo Y.-B."/>
            <person name="Yu X.-L."/>
            <person name="Zeng H."/>
            <person name="Leung W.-K."/>
            <person name="Watt R.M."/>
        </authorList>
    </citation>
    <scope>NUCLEOTIDE SEQUENCE [LARGE SCALE GENOMIC DNA]</scope>
    <source>
        <strain evidence="3 4">OMZ 804</strain>
    </source>
</reference>
<dbReference type="Gene3D" id="3.40.50.300">
    <property type="entry name" value="P-loop containing nucleotide triphosphate hydrolases"/>
    <property type="match status" value="1"/>
</dbReference>
<keyword evidence="3" id="KW-0418">Kinase</keyword>
<evidence type="ECO:0000256" key="1">
    <source>
        <dbReference type="ARBA" id="ARBA00022605"/>
    </source>
</evidence>
<dbReference type="PRINTS" id="PR01100">
    <property type="entry name" value="SHIKIMTKNASE"/>
</dbReference>
<dbReference type="RefSeq" id="WP_162664854.1">
    <property type="nucleotide sequence ID" value="NZ_CP048020.1"/>
</dbReference>
<organism evidence="3 4">
    <name type="scientific">Treponema vincentii</name>
    <dbReference type="NCBI Taxonomy" id="69710"/>
    <lineage>
        <taxon>Bacteria</taxon>
        <taxon>Pseudomonadati</taxon>
        <taxon>Spirochaetota</taxon>
        <taxon>Spirochaetia</taxon>
        <taxon>Spirochaetales</taxon>
        <taxon>Treponemataceae</taxon>
        <taxon>Treponema</taxon>
    </lineage>
</organism>
<accession>A0A6P1Y4Y3</accession>
<dbReference type="InterPro" id="IPR031322">
    <property type="entry name" value="Shikimate/glucono_kinase"/>
</dbReference>
<dbReference type="GO" id="GO:0004765">
    <property type="term" value="F:shikimate kinase activity"/>
    <property type="evidence" value="ECO:0007669"/>
    <property type="project" value="TreeGrafter"/>
</dbReference>
<dbReference type="SUPFAM" id="SSF52540">
    <property type="entry name" value="P-loop containing nucleoside triphosphate hydrolases"/>
    <property type="match status" value="1"/>
</dbReference>